<feature type="active site" evidence="7">
    <location>
        <position position="79"/>
    </location>
</feature>
<dbReference type="Gene3D" id="3.90.120.10">
    <property type="entry name" value="DNA Methylase, subunit A, domain 2"/>
    <property type="match status" value="1"/>
</dbReference>
<dbReference type="Gene3D" id="3.40.50.150">
    <property type="entry name" value="Vaccinia Virus protein VP39"/>
    <property type="match status" value="1"/>
</dbReference>
<dbReference type="PRINTS" id="PR00105">
    <property type="entry name" value="C5METTRFRASE"/>
</dbReference>
<evidence type="ECO:0000256" key="7">
    <source>
        <dbReference type="PROSITE-ProRule" id="PRU01016"/>
    </source>
</evidence>
<evidence type="ECO:0000256" key="8">
    <source>
        <dbReference type="RuleBase" id="RU000416"/>
    </source>
</evidence>
<name>A0A6G1QMH4_CHAAH</name>
<protein>
    <recommendedName>
        <fullName evidence="5">tRNA (cytosine(38)-C(5))-methyltransferase</fullName>
        <ecNumber evidence="4">2.1.1.204</ecNumber>
    </recommendedName>
    <alternativeName>
        <fullName evidence="6">DNA (cytosine-5)-methyltransferase-like protein 2</fullName>
    </alternativeName>
</protein>
<dbReference type="AlphaFoldDB" id="A0A6G1QMH4"/>
<gene>
    <name evidence="9" type="ORF">EXN66_Car019126</name>
</gene>
<evidence type="ECO:0000256" key="1">
    <source>
        <dbReference type="ARBA" id="ARBA00022603"/>
    </source>
</evidence>
<keyword evidence="3 7" id="KW-0949">S-adenosyl-L-methionine</keyword>
<dbReference type="PROSITE" id="PS00095">
    <property type="entry name" value="C5_MTASE_2"/>
    <property type="match status" value="1"/>
</dbReference>
<dbReference type="InterPro" id="IPR031303">
    <property type="entry name" value="C5_meth_CS"/>
</dbReference>
<dbReference type="EC" id="2.1.1.204" evidence="4"/>
<comment type="similarity">
    <text evidence="7 8">Belongs to the class I-like SAM-binding methyltransferase superfamily. C5-methyltransferase family.</text>
</comment>
<proteinExistence type="inferred from homology"/>
<reference evidence="9 10" key="1">
    <citation type="submission" date="2019-02" db="EMBL/GenBank/DDBJ databases">
        <title>Opniocepnalus argus genome.</title>
        <authorList>
            <person name="Zhou C."/>
            <person name="Xiao S."/>
        </authorList>
    </citation>
    <scope>NUCLEOTIDE SEQUENCE [LARGE SCALE GENOMIC DNA]</scope>
    <source>
        <strain evidence="9">OARG1902GOOAL</strain>
        <tissue evidence="9">Muscle</tissue>
    </source>
</reference>
<dbReference type="InterPro" id="IPR001525">
    <property type="entry name" value="C5_MeTfrase"/>
</dbReference>
<sequence length="382" mass="43462">MGSLRVLELYSGIGGMHYALKESGIPAEVVAAVDINTTANQIYRHNFPDTPLWNKTIEGISLDDFNKLSFDMILMSPPCQPFTRIGLQGDIRDSRTKSFLYILNLLPRLYKLPRYILLENVKGFESSTARELLVKMLKECGYTFEEIMVSPTSVGIPNSRLRYFLIAKISTAHFSSQKILDTFPHPTESDSPEQPIVLSASHPGTCGPEEKIQADPVLYKLETTVEVQRKMKQNNDQSLRMIQDFLEPEMEVNMELFLLPPKTLQRYALILDIVRPTCRRSTCFTKGYGRYVEGTGSVLQCCMDTEVHHIYNGLDQCSEAEKLEQLSKLKLRYFTPREVSNLMGFPQTFSFPEEIPIKQLYKVLGNSLNVMVVARLLQLLVS</sequence>
<dbReference type="CDD" id="cd00315">
    <property type="entry name" value="Cyt_C5_DNA_methylase"/>
    <property type="match status" value="1"/>
</dbReference>
<accession>A0A6G1QMH4</accession>
<evidence type="ECO:0000256" key="5">
    <source>
        <dbReference type="ARBA" id="ARBA00039681"/>
    </source>
</evidence>
<dbReference type="SUPFAM" id="SSF53335">
    <property type="entry name" value="S-adenosyl-L-methionine-dependent methyltransferases"/>
    <property type="match status" value="1"/>
</dbReference>
<evidence type="ECO:0000256" key="3">
    <source>
        <dbReference type="ARBA" id="ARBA00022691"/>
    </source>
</evidence>
<dbReference type="GO" id="GO:0032259">
    <property type="term" value="P:methylation"/>
    <property type="evidence" value="ECO:0007669"/>
    <property type="project" value="UniProtKB-KW"/>
</dbReference>
<dbReference type="Proteomes" id="UP000503349">
    <property type="component" value="Chromosome 19"/>
</dbReference>
<keyword evidence="2 7" id="KW-0808">Transferase</keyword>
<organism evidence="9 10">
    <name type="scientific">Channa argus</name>
    <name type="common">Northern snakehead</name>
    <name type="synonym">Ophicephalus argus</name>
    <dbReference type="NCBI Taxonomy" id="215402"/>
    <lineage>
        <taxon>Eukaryota</taxon>
        <taxon>Metazoa</taxon>
        <taxon>Chordata</taxon>
        <taxon>Craniata</taxon>
        <taxon>Vertebrata</taxon>
        <taxon>Euteleostomi</taxon>
        <taxon>Actinopterygii</taxon>
        <taxon>Neopterygii</taxon>
        <taxon>Teleostei</taxon>
        <taxon>Neoteleostei</taxon>
        <taxon>Acanthomorphata</taxon>
        <taxon>Anabantaria</taxon>
        <taxon>Anabantiformes</taxon>
        <taxon>Channoidei</taxon>
        <taxon>Channidae</taxon>
        <taxon>Channa</taxon>
    </lineage>
</organism>
<evidence type="ECO:0000256" key="4">
    <source>
        <dbReference type="ARBA" id="ARBA00039081"/>
    </source>
</evidence>
<evidence type="ECO:0000313" key="9">
    <source>
        <dbReference type="EMBL" id="KAF3703438.1"/>
    </source>
</evidence>
<dbReference type="PANTHER" id="PTHR46098:SF1">
    <property type="entry name" value="TRNA (CYTOSINE(38)-C(5))-METHYLTRANSFERASE"/>
    <property type="match status" value="1"/>
</dbReference>
<dbReference type="PANTHER" id="PTHR46098">
    <property type="entry name" value="TRNA (CYTOSINE(38)-C(5))-METHYLTRANSFERASE"/>
    <property type="match status" value="1"/>
</dbReference>
<keyword evidence="1 7" id="KW-0489">Methyltransferase</keyword>
<dbReference type="NCBIfam" id="TIGR00675">
    <property type="entry name" value="dcm"/>
    <property type="match status" value="1"/>
</dbReference>
<dbReference type="GO" id="GO:0008168">
    <property type="term" value="F:methyltransferase activity"/>
    <property type="evidence" value="ECO:0007669"/>
    <property type="project" value="UniProtKB-KW"/>
</dbReference>
<evidence type="ECO:0000256" key="2">
    <source>
        <dbReference type="ARBA" id="ARBA00022679"/>
    </source>
</evidence>
<dbReference type="GO" id="GO:0005634">
    <property type="term" value="C:nucleus"/>
    <property type="evidence" value="ECO:0007669"/>
    <property type="project" value="TreeGrafter"/>
</dbReference>
<dbReference type="InterPro" id="IPR050750">
    <property type="entry name" value="C5-MTase"/>
</dbReference>
<dbReference type="Pfam" id="PF00145">
    <property type="entry name" value="DNA_methylase"/>
    <property type="match status" value="1"/>
</dbReference>
<evidence type="ECO:0000256" key="6">
    <source>
        <dbReference type="ARBA" id="ARBA00042810"/>
    </source>
</evidence>
<reference evidence="10" key="2">
    <citation type="submission" date="2019-02" db="EMBL/GenBank/DDBJ databases">
        <title>Opniocepnalus argus Var Kimnra genome.</title>
        <authorList>
            <person name="Zhou C."/>
            <person name="Xiao S."/>
        </authorList>
    </citation>
    <scope>NUCLEOTIDE SEQUENCE [LARGE SCALE GENOMIC DNA]</scope>
</reference>
<keyword evidence="10" id="KW-1185">Reference proteome</keyword>
<dbReference type="InterPro" id="IPR029063">
    <property type="entry name" value="SAM-dependent_MTases_sf"/>
</dbReference>
<evidence type="ECO:0000313" key="10">
    <source>
        <dbReference type="Proteomes" id="UP000503349"/>
    </source>
</evidence>
<dbReference type="EMBL" id="CM015730">
    <property type="protein sequence ID" value="KAF3703438.1"/>
    <property type="molecule type" value="Genomic_DNA"/>
</dbReference>
<dbReference type="PROSITE" id="PS51679">
    <property type="entry name" value="SAM_MT_C5"/>
    <property type="match status" value="1"/>
</dbReference>